<keyword evidence="1" id="KW-0472">Membrane</keyword>
<organism evidence="2 3">
    <name type="scientific">Aeromicrobium terrae</name>
    <dbReference type="NCBI Taxonomy" id="2498846"/>
    <lineage>
        <taxon>Bacteria</taxon>
        <taxon>Bacillati</taxon>
        <taxon>Actinomycetota</taxon>
        <taxon>Actinomycetes</taxon>
        <taxon>Propionibacteriales</taxon>
        <taxon>Nocardioidaceae</taxon>
        <taxon>Aeromicrobium</taxon>
    </lineage>
</organism>
<feature type="transmembrane region" description="Helical" evidence="1">
    <location>
        <begin position="40"/>
        <end position="58"/>
    </location>
</feature>
<name>A0A5C8NLN9_9ACTN</name>
<dbReference type="Pfam" id="PF11196">
    <property type="entry name" value="DUF2834"/>
    <property type="match status" value="1"/>
</dbReference>
<feature type="transmembrane region" description="Helical" evidence="1">
    <location>
        <begin position="90"/>
        <end position="112"/>
    </location>
</feature>
<feature type="transmembrane region" description="Helical" evidence="1">
    <location>
        <begin position="124"/>
        <end position="145"/>
    </location>
</feature>
<accession>A0A5C8NLN9</accession>
<dbReference type="RefSeq" id="WP_147682765.1">
    <property type="nucleotide sequence ID" value="NZ_VDUX01000001.1"/>
</dbReference>
<proteinExistence type="predicted"/>
<evidence type="ECO:0000256" key="1">
    <source>
        <dbReference type="SAM" id="Phobius"/>
    </source>
</evidence>
<gene>
    <name evidence="2" type="ORF">FHP06_00510</name>
</gene>
<sequence length="164" mass="17926">MLSLTVHAILAVVVVLVTLRANPTIFRRPDSGPMFSPMELALYGVAVASVVGGWTFNIRFVTENTDGWLTNPLWGDGSWAQYMDLMFDNAAASSASIDFIIANVVLLPLIAIADGRRRGINKPWLYFVVTLFASFTAGWAFYAATVERQRRLGARVPVEAAVSS</sequence>
<comment type="caution">
    <text evidence="2">The sequence shown here is derived from an EMBL/GenBank/DDBJ whole genome shotgun (WGS) entry which is preliminary data.</text>
</comment>
<dbReference type="AlphaFoldDB" id="A0A5C8NLN9"/>
<dbReference type="Proteomes" id="UP000321571">
    <property type="component" value="Unassembled WGS sequence"/>
</dbReference>
<keyword evidence="3" id="KW-1185">Reference proteome</keyword>
<evidence type="ECO:0000313" key="3">
    <source>
        <dbReference type="Proteomes" id="UP000321571"/>
    </source>
</evidence>
<protein>
    <submittedName>
        <fullName evidence="2">DUF2834 domain-containing protein</fullName>
    </submittedName>
</protein>
<dbReference type="InterPro" id="IPR021362">
    <property type="entry name" value="DUF2834"/>
</dbReference>
<keyword evidence="1" id="KW-0812">Transmembrane</keyword>
<reference evidence="2 3" key="1">
    <citation type="submission" date="2019-06" db="EMBL/GenBank/DDBJ databases">
        <title>Aeromicrobium sp. nov., isolated from a maize field.</title>
        <authorList>
            <person name="Lin S.-Y."/>
            <person name="Tsai C.-F."/>
            <person name="Young C.-C."/>
        </authorList>
    </citation>
    <scope>NUCLEOTIDE SEQUENCE [LARGE SCALE GENOMIC DNA]</scope>
    <source>
        <strain evidence="2 3">CC-CFT486</strain>
    </source>
</reference>
<keyword evidence="1" id="KW-1133">Transmembrane helix</keyword>
<evidence type="ECO:0000313" key="2">
    <source>
        <dbReference type="EMBL" id="TXL62764.1"/>
    </source>
</evidence>
<dbReference type="EMBL" id="VDUX01000001">
    <property type="protein sequence ID" value="TXL62764.1"/>
    <property type="molecule type" value="Genomic_DNA"/>
</dbReference>
<dbReference type="OrthoDB" id="7064004at2"/>